<keyword evidence="4" id="KW-0813">Transport</keyword>
<feature type="transmembrane region" description="Helical" evidence="10">
    <location>
        <begin position="410"/>
        <end position="429"/>
    </location>
</feature>
<comment type="subcellular location">
    <subcellularLocation>
        <location evidence="1">Cell membrane</location>
        <topology evidence="1">Multi-pass membrane protein</topology>
    </subcellularLocation>
</comment>
<dbReference type="InterPro" id="IPR005829">
    <property type="entry name" value="Sugar_transporter_CS"/>
</dbReference>
<comment type="similarity">
    <text evidence="2">Belongs to the major facilitator superfamily. Bcr/CmlA family.</text>
</comment>
<feature type="domain" description="Major facilitator superfamily (MFS) profile" evidence="11">
    <location>
        <begin position="50"/>
        <end position="432"/>
    </location>
</feature>
<keyword evidence="8 10" id="KW-0472">Membrane</keyword>
<feature type="transmembrane region" description="Helical" evidence="10">
    <location>
        <begin position="47"/>
        <end position="65"/>
    </location>
</feature>
<dbReference type="Gene3D" id="1.20.1720.10">
    <property type="entry name" value="Multidrug resistance protein D"/>
    <property type="match status" value="1"/>
</dbReference>
<dbReference type="PROSITE" id="PS00216">
    <property type="entry name" value="SUGAR_TRANSPORT_1"/>
    <property type="match status" value="1"/>
</dbReference>
<dbReference type="GO" id="GO:0005886">
    <property type="term" value="C:plasma membrane"/>
    <property type="evidence" value="ECO:0007669"/>
    <property type="project" value="UniProtKB-SubCell"/>
</dbReference>
<keyword evidence="6 10" id="KW-0812">Transmembrane</keyword>
<feature type="transmembrane region" description="Helical" evidence="10">
    <location>
        <begin position="174"/>
        <end position="193"/>
    </location>
</feature>
<dbReference type="RefSeq" id="WP_182560031.1">
    <property type="nucleotide sequence ID" value="NZ_JACGWT010000003.1"/>
</dbReference>
<evidence type="ECO:0000256" key="3">
    <source>
        <dbReference type="ARBA" id="ARBA00007520"/>
    </source>
</evidence>
<feature type="transmembrane region" description="Helical" evidence="10">
    <location>
        <begin position="116"/>
        <end position="135"/>
    </location>
</feature>
<feature type="transmembrane region" description="Helical" evidence="10">
    <location>
        <begin position="353"/>
        <end position="372"/>
    </location>
</feature>
<dbReference type="EMBL" id="JACGWT010000003">
    <property type="protein sequence ID" value="MBA8794461.1"/>
    <property type="molecule type" value="Genomic_DNA"/>
</dbReference>
<accession>A0A7W3P5X8</accession>
<dbReference type="InterPro" id="IPR011701">
    <property type="entry name" value="MFS"/>
</dbReference>
<feature type="transmembrane region" description="Helical" evidence="10">
    <location>
        <begin position="205"/>
        <end position="224"/>
    </location>
</feature>
<reference evidence="12 13" key="1">
    <citation type="submission" date="2020-07" db="EMBL/GenBank/DDBJ databases">
        <title>Sequencing the genomes of 1000 actinobacteria strains.</title>
        <authorList>
            <person name="Klenk H.-P."/>
        </authorList>
    </citation>
    <scope>NUCLEOTIDE SEQUENCE [LARGE SCALE GENOMIC DNA]</scope>
    <source>
        <strain evidence="12 13">DSM 100723</strain>
    </source>
</reference>
<evidence type="ECO:0000313" key="12">
    <source>
        <dbReference type="EMBL" id="MBA8794461.1"/>
    </source>
</evidence>
<evidence type="ECO:0000259" key="11">
    <source>
        <dbReference type="PROSITE" id="PS50850"/>
    </source>
</evidence>
<protein>
    <submittedName>
        <fullName evidence="12">DHA1 family bicyclomycin/chloramphenicol resistance-like MFS transporter</fullName>
    </submittedName>
</protein>
<keyword evidence="5" id="KW-1003">Cell membrane</keyword>
<evidence type="ECO:0000256" key="1">
    <source>
        <dbReference type="ARBA" id="ARBA00004651"/>
    </source>
</evidence>
<feature type="transmembrane region" description="Helical" evidence="10">
    <location>
        <begin position="85"/>
        <end position="104"/>
    </location>
</feature>
<evidence type="ECO:0000256" key="2">
    <source>
        <dbReference type="ARBA" id="ARBA00006236"/>
    </source>
</evidence>
<evidence type="ECO:0000256" key="7">
    <source>
        <dbReference type="ARBA" id="ARBA00022989"/>
    </source>
</evidence>
<dbReference type="PANTHER" id="PTHR23502:SF132">
    <property type="entry name" value="POLYAMINE TRANSPORTER 2-RELATED"/>
    <property type="match status" value="1"/>
</dbReference>
<feature type="transmembrane region" description="Helical" evidence="10">
    <location>
        <begin position="292"/>
        <end position="312"/>
    </location>
</feature>
<dbReference type="InterPro" id="IPR036259">
    <property type="entry name" value="MFS_trans_sf"/>
</dbReference>
<feature type="compositionally biased region" description="Basic and acidic residues" evidence="9">
    <location>
        <begin position="22"/>
        <end position="34"/>
    </location>
</feature>
<evidence type="ECO:0000313" key="13">
    <source>
        <dbReference type="Proteomes" id="UP000523079"/>
    </source>
</evidence>
<comment type="caution">
    <text evidence="12">The sequence shown here is derived from an EMBL/GenBank/DDBJ whole genome shotgun (WGS) entry which is preliminary data.</text>
</comment>
<dbReference type="GO" id="GO:1990961">
    <property type="term" value="P:xenobiotic detoxification by transmembrane export across the plasma membrane"/>
    <property type="evidence" value="ECO:0007669"/>
    <property type="project" value="InterPro"/>
</dbReference>
<keyword evidence="13" id="KW-1185">Reference proteome</keyword>
<dbReference type="FunFam" id="1.20.1720.10:FF:000005">
    <property type="entry name" value="Bcr/CflA family efflux transporter"/>
    <property type="match status" value="1"/>
</dbReference>
<dbReference type="InterPro" id="IPR020846">
    <property type="entry name" value="MFS_dom"/>
</dbReference>
<feature type="transmembrane region" description="Helical" evidence="10">
    <location>
        <begin position="141"/>
        <end position="162"/>
    </location>
</feature>
<dbReference type="NCBIfam" id="TIGR00710">
    <property type="entry name" value="efflux_Bcr_CflA"/>
    <property type="match status" value="1"/>
</dbReference>
<dbReference type="InterPro" id="IPR004812">
    <property type="entry name" value="Efflux_drug-R_Bcr/CmlA"/>
</dbReference>
<dbReference type="GO" id="GO:0042910">
    <property type="term" value="F:xenobiotic transmembrane transporter activity"/>
    <property type="evidence" value="ECO:0007669"/>
    <property type="project" value="InterPro"/>
</dbReference>
<name>A0A7W3P5X8_9ACTN</name>
<feature type="region of interest" description="Disordered" evidence="9">
    <location>
        <begin position="1"/>
        <end position="34"/>
    </location>
</feature>
<feature type="transmembrane region" description="Helical" evidence="10">
    <location>
        <begin position="254"/>
        <end position="272"/>
    </location>
</feature>
<dbReference type="Proteomes" id="UP000523079">
    <property type="component" value="Unassembled WGS sequence"/>
</dbReference>
<dbReference type="AlphaFoldDB" id="A0A7W3P5X8"/>
<dbReference type="PRINTS" id="PR01035">
    <property type="entry name" value="TCRTETA"/>
</dbReference>
<dbReference type="PANTHER" id="PTHR23502">
    <property type="entry name" value="MAJOR FACILITATOR SUPERFAMILY"/>
    <property type="match status" value="1"/>
</dbReference>
<feature type="compositionally biased region" description="Polar residues" evidence="9">
    <location>
        <begin position="1"/>
        <end position="11"/>
    </location>
</feature>
<evidence type="ECO:0000256" key="6">
    <source>
        <dbReference type="ARBA" id="ARBA00022692"/>
    </source>
</evidence>
<keyword evidence="7 10" id="KW-1133">Transmembrane helix</keyword>
<dbReference type="Pfam" id="PF07690">
    <property type="entry name" value="MFS_1"/>
    <property type="match status" value="1"/>
</dbReference>
<proteinExistence type="inferred from homology"/>
<comment type="similarity">
    <text evidence="3">Belongs to the major facilitator superfamily. TCR/Tet family.</text>
</comment>
<dbReference type="SUPFAM" id="SSF103473">
    <property type="entry name" value="MFS general substrate transporter"/>
    <property type="match status" value="1"/>
</dbReference>
<dbReference type="InterPro" id="IPR001958">
    <property type="entry name" value="Tet-R_TetA/multi-R_MdtG-like"/>
</dbReference>
<gene>
    <name evidence="12" type="ORF">FHX74_002080</name>
</gene>
<evidence type="ECO:0000256" key="8">
    <source>
        <dbReference type="ARBA" id="ARBA00023136"/>
    </source>
</evidence>
<organism evidence="12 13">
    <name type="scientific">Microlunatus kandeliicorticis</name>
    <dbReference type="NCBI Taxonomy" id="1759536"/>
    <lineage>
        <taxon>Bacteria</taxon>
        <taxon>Bacillati</taxon>
        <taxon>Actinomycetota</taxon>
        <taxon>Actinomycetes</taxon>
        <taxon>Propionibacteriales</taxon>
        <taxon>Propionibacteriaceae</taxon>
        <taxon>Microlunatus</taxon>
    </lineage>
</organism>
<sequence>MTTTVQPTDASTDLIATGPAPDPRELTRPSERRTASTLGEGYVGARYLQLVLVLGALVAIGALTIDTYLPALPSLTEDFRTTAPTAQLTITGLMAGLGVGQLVVGPLSDAVGRRRPLITGLVAHGLMSVLCALAPTIELLIVARVLQGLAGAAVSVVAMAMVRDLFSGVRAARLLSRLTLVMGISPILAPTLGSALLRLTAWRGIFVFLAVVAALLTVLAVLALPETLPPARRVPARLRSSLTSYARLFRDPTYLIMVVVAGLMFATVFGYIGGSSFVLQEYFKLTPQQYGIAFGVTALGLIVATQINPALVQRFTPVAVLRAGVLLGFVGAALMVVAAATGFGGLIGFMAPLWITIAGAGLTFPNAPAIALTRHGESAGTAAALLGAAQFMISGISAPLVGALADGTPVPMAAVMAGASGLAVVLILAGRRLFADVEA</sequence>
<feature type="transmembrane region" description="Helical" evidence="10">
    <location>
        <begin position="384"/>
        <end position="404"/>
    </location>
</feature>
<dbReference type="PROSITE" id="PS50850">
    <property type="entry name" value="MFS"/>
    <property type="match status" value="1"/>
</dbReference>
<dbReference type="CDD" id="cd17320">
    <property type="entry name" value="MFS_MdfA_MDR_like"/>
    <property type="match status" value="1"/>
</dbReference>
<feature type="transmembrane region" description="Helical" evidence="10">
    <location>
        <begin position="324"/>
        <end position="347"/>
    </location>
</feature>
<evidence type="ECO:0000256" key="10">
    <source>
        <dbReference type="SAM" id="Phobius"/>
    </source>
</evidence>
<evidence type="ECO:0000256" key="5">
    <source>
        <dbReference type="ARBA" id="ARBA00022475"/>
    </source>
</evidence>
<evidence type="ECO:0000256" key="9">
    <source>
        <dbReference type="SAM" id="MobiDB-lite"/>
    </source>
</evidence>
<evidence type="ECO:0000256" key="4">
    <source>
        <dbReference type="ARBA" id="ARBA00022448"/>
    </source>
</evidence>